<dbReference type="InterPro" id="IPR001360">
    <property type="entry name" value="Glyco_hydro_1"/>
</dbReference>
<gene>
    <name evidence="8" type="primary">similar to Myrosinase 1</name>
    <name evidence="8" type="ORF">CLUMA_CG009013</name>
</gene>
<dbReference type="FunFam" id="3.20.20.80:FF:000013">
    <property type="entry name" value="lactase-phlorizin hydrolase"/>
    <property type="match status" value="1"/>
</dbReference>
<dbReference type="Pfam" id="PF00232">
    <property type="entry name" value="Glyco_hydro_1"/>
    <property type="match status" value="1"/>
</dbReference>
<comment type="subunit">
    <text evidence="2">Homodimer.</text>
</comment>
<reference evidence="8 9" key="1">
    <citation type="submission" date="2015-04" db="EMBL/GenBank/DDBJ databases">
        <authorList>
            <person name="Syromyatnikov M.Y."/>
            <person name="Popov V.N."/>
        </authorList>
    </citation>
    <scope>NUCLEOTIDE SEQUENCE [LARGE SCALE GENOMIC DNA]</scope>
</reference>
<dbReference type="PRINTS" id="PR00131">
    <property type="entry name" value="GLHYDRLASE1"/>
</dbReference>
<dbReference type="SUPFAM" id="SSF51445">
    <property type="entry name" value="(Trans)glycosidases"/>
    <property type="match status" value="1"/>
</dbReference>
<proteinExistence type="inferred from homology"/>
<accession>A0A1J1I7J4</accession>
<evidence type="ECO:0000256" key="3">
    <source>
        <dbReference type="ARBA" id="ARBA00022729"/>
    </source>
</evidence>
<keyword evidence="4" id="KW-0378">Hydrolase</keyword>
<evidence type="ECO:0000256" key="6">
    <source>
        <dbReference type="ARBA" id="ARBA00023295"/>
    </source>
</evidence>
<name>A0A1J1I7J4_9DIPT</name>
<dbReference type="InterPro" id="IPR017853">
    <property type="entry name" value="GH"/>
</dbReference>
<dbReference type="STRING" id="568069.A0A1J1I7J4"/>
<dbReference type="EMBL" id="CVRI01000042">
    <property type="protein sequence ID" value="CRK95548.1"/>
    <property type="molecule type" value="Genomic_DNA"/>
</dbReference>
<dbReference type="GO" id="GO:0005975">
    <property type="term" value="P:carbohydrate metabolic process"/>
    <property type="evidence" value="ECO:0007669"/>
    <property type="project" value="InterPro"/>
</dbReference>
<keyword evidence="9" id="KW-1185">Reference proteome</keyword>
<evidence type="ECO:0000256" key="4">
    <source>
        <dbReference type="ARBA" id="ARBA00022801"/>
    </source>
</evidence>
<keyword evidence="3" id="KW-0732">Signal</keyword>
<dbReference type="PANTHER" id="PTHR10353:SF36">
    <property type="entry name" value="LP05116P"/>
    <property type="match status" value="1"/>
</dbReference>
<organism evidence="8 9">
    <name type="scientific">Clunio marinus</name>
    <dbReference type="NCBI Taxonomy" id="568069"/>
    <lineage>
        <taxon>Eukaryota</taxon>
        <taxon>Metazoa</taxon>
        <taxon>Ecdysozoa</taxon>
        <taxon>Arthropoda</taxon>
        <taxon>Hexapoda</taxon>
        <taxon>Insecta</taxon>
        <taxon>Pterygota</taxon>
        <taxon>Neoptera</taxon>
        <taxon>Endopterygota</taxon>
        <taxon>Diptera</taxon>
        <taxon>Nematocera</taxon>
        <taxon>Chironomoidea</taxon>
        <taxon>Chironomidae</taxon>
        <taxon>Clunio</taxon>
    </lineage>
</organism>
<dbReference type="OrthoDB" id="65569at2759"/>
<dbReference type="PANTHER" id="PTHR10353">
    <property type="entry name" value="GLYCOSYL HYDROLASE"/>
    <property type="match status" value="1"/>
</dbReference>
<evidence type="ECO:0000256" key="2">
    <source>
        <dbReference type="ARBA" id="ARBA00011738"/>
    </source>
</evidence>
<keyword evidence="6" id="KW-0326">Glycosidase</keyword>
<comment type="similarity">
    <text evidence="1 7">Belongs to the glycosyl hydrolase 1 family.</text>
</comment>
<sequence length="528" mass="61273">MKGNLFCLLIVSITCGGFVFYFDRWEEKAFLTFVVGFFKSLREREVKSPTRNNSIYNLPKDFLIGTSSSAYQIEGAWNEDGKSPSIWDDFVHFHEKSVDDHSNGDVSIDSYHHIKEDCFETYWNVFILYFPKFQHYRFSVSWTRILPNGSAVNDKGIRYYTKLIDTLISNGIEPMITIFHWDIPKWLQDLGGLTNPIFVDYFTAYADVLFHHFGSKVKNWMTVNEPFNLCTIGYGSNEWAPGIVSRGVGEYLCGHHLLLSHASAYHLYKNKYFMKQKGSIGITLDSRFYYPKNSSVTKFDLQRAQEYRLGWFAHPLFSESGGYPNVMVNEIEIRSKLEGRSFSRLPKFSNQEKAFIRGSSDFFGLNYYTSRLLSVDKTEHDPLESPAWFKDSRSLIDVNSTWKCAKSSWLYNVPEGLRDLLVWIKDEYNNPPVLITENGWSDEGELEDNGRIEYINAHLKELSKAINIDGCNIIGYTAWSLFDSFEWNRGFIEKFGLFSVNLTSPLKERVPKKSAYFLQKLIKERKLS</sequence>
<dbReference type="Gene3D" id="3.20.20.80">
    <property type="entry name" value="Glycosidases"/>
    <property type="match status" value="1"/>
</dbReference>
<evidence type="ECO:0000313" key="8">
    <source>
        <dbReference type="EMBL" id="CRK95548.1"/>
    </source>
</evidence>
<dbReference type="Proteomes" id="UP000183832">
    <property type="component" value="Unassembled WGS sequence"/>
</dbReference>
<protein>
    <submittedName>
        <fullName evidence="8">CLUMA_CG009013, isoform A</fullName>
    </submittedName>
</protein>
<evidence type="ECO:0000256" key="7">
    <source>
        <dbReference type="RuleBase" id="RU003690"/>
    </source>
</evidence>
<evidence type="ECO:0000256" key="5">
    <source>
        <dbReference type="ARBA" id="ARBA00023180"/>
    </source>
</evidence>
<dbReference type="GO" id="GO:0008422">
    <property type="term" value="F:beta-glucosidase activity"/>
    <property type="evidence" value="ECO:0007669"/>
    <property type="project" value="TreeGrafter"/>
</dbReference>
<evidence type="ECO:0000313" key="9">
    <source>
        <dbReference type="Proteomes" id="UP000183832"/>
    </source>
</evidence>
<keyword evidence="5" id="KW-0325">Glycoprotein</keyword>
<evidence type="ECO:0000256" key="1">
    <source>
        <dbReference type="ARBA" id="ARBA00010838"/>
    </source>
</evidence>
<dbReference type="AlphaFoldDB" id="A0A1J1I7J4"/>